<accession>A0ACB9ML06</accession>
<protein>
    <submittedName>
        <fullName evidence="1">Uncharacterized protein</fullName>
    </submittedName>
</protein>
<dbReference type="Proteomes" id="UP000828941">
    <property type="component" value="Chromosome 9"/>
</dbReference>
<comment type="caution">
    <text evidence="1">The sequence shown here is derived from an EMBL/GenBank/DDBJ whole genome shotgun (WGS) entry which is preliminary data.</text>
</comment>
<name>A0ACB9ML06_BAUVA</name>
<reference evidence="1 2" key="1">
    <citation type="journal article" date="2022" name="DNA Res.">
        <title>Chromosomal-level genome assembly of the orchid tree Bauhinia variegata (Leguminosae; Cercidoideae) supports the allotetraploid origin hypothesis of Bauhinia.</title>
        <authorList>
            <person name="Zhong Y."/>
            <person name="Chen Y."/>
            <person name="Zheng D."/>
            <person name="Pang J."/>
            <person name="Liu Y."/>
            <person name="Luo S."/>
            <person name="Meng S."/>
            <person name="Qian L."/>
            <person name="Wei D."/>
            <person name="Dai S."/>
            <person name="Zhou R."/>
        </authorList>
    </citation>
    <scope>NUCLEOTIDE SEQUENCE [LARGE SCALE GENOMIC DNA]</scope>
    <source>
        <strain evidence="1">BV-YZ2020</strain>
    </source>
</reference>
<evidence type="ECO:0000313" key="2">
    <source>
        <dbReference type="Proteomes" id="UP000828941"/>
    </source>
</evidence>
<keyword evidence="2" id="KW-1185">Reference proteome</keyword>
<organism evidence="1 2">
    <name type="scientific">Bauhinia variegata</name>
    <name type="common">Purple orchid tree</name>
    <name type="synonym">Phanera variegata</name>
    <dbReference type="NCBI Taxonomy" id="167791"/>
    <lineage>
        <taxon>Eukaryota</taxon>
        <taxon>Viridiplantae</taxon>
        <taxon>Streptophyta</taxon>
        <taxon>Embryophyta</taxon>
        <taxon>Tracheophyta</taxon>
        <taxon>Spermatophyta</taxon>
        <taxon>Magnoliopsida</taxon>
        <taxon>eudicotyledons</taxon>
        <taxon>Gunneridae</taxon>
        <taxon>Pentapetalae</taxon>
        <taxon>rosids</taxon>
        <taxon>fabids</taxon>
        <taxon>Fabales</taxon>
        <taxon>Fabaceae</taxon>
        <taxon>Cercidoideae</taxon>
        <taxon>Cercideae</taxon>
        <taxon>Bauhiniinae</taxon>
        <taxon>Bauhinia</taxon>
    </lineage>
</organism>
<gene>
    <name evidence="1" type="ORF">L6164_023687</name>
</gene>
<sequence length="99" mass="11242">MTTSSDPKSSTSRLKPFSKVRRRLIFEGSPEKSSKNPTIEIPSEKISTCGCETPPSKRILNHIEDCWEELLAVKRRVSRSSAAIEAERARKIRILMSLR</sequence>
<proteinExistence type="predicted"/>
<dbReference type="EMBL" id="CM039434">
    <property type="protein sequence ID" value="KAI4324124.1"/>
    <property type="molecule type" value="Genomic_DNA"/>
</dbReference>
<evidence type="ECO:0000313" key="1">
    <source>
        <dbReference type="EMBL" id="KAI4324124.1"/>
    </source>
</evidence>